<sequence>MTPYKTDTMTLPAPAKLNLFLHIVGRRHDGYHNLQTVFQFLDYGDQLQFSRRTDQRIQLQDSHSGVAYADNLVVRAANALQQAAAAKGLATTGADITLSKRLPQGAGLGGGSSDAATTLVGLNHLWQQPLSQAELLQLGLTLGADVPIFIHGHAAFAEGVGERFINVEPATPWYLVVKPKVSIATAALFQHPHLQRDCVQLSVDDWSLDNTANVFEPVVCALYPEVAKLRERLLQYAPTRLTGSGACLFARFDTQDAALSAQQQFSDLQSFVAQGQNRSSLIRTLTQY</sequence>
<evidence type="ECO:0000256" key="3">
    <source>
        <dbReference type="ARBA" id="ARBA00017473"/>
    </source>
</evidence>
<dbReference type="GO" id="GO:0016114">
    <property type="term" value="P:terpenoid biosynthetic process"/>
    <property type="evidence" value="ECO:0007669"/>
    <property type="project" value="UniProtKB-UniRule"/>
</dbReference>
<evidence type="ECO:0000256" key="5">
    <source>
        <dbReference type="ARBA" id="ARBA00022741"/>
    </source>
</evidence>
<dbReference type="GO" id="GO:0019288">
    <property type="term" value="P:isopentenyl diphosphate biosynthetic process, methylerythritol 4-phosphate pathway"/>
    <property type="evidence" value="ECO:0007669"/>
    <property type="project" value="UniProtKB-UniRule"/>
</dbReference>
<feature type="domain" description="GHMP kinase N-terminal" evidence="11">
    <location>
        <begin position="71"/>
        <end position="152"/>
    </location>
</feature>
<keyword evidence="6 10" id="KW-0418">Kinase</keyword>
<evidence type="ECO:0000256" key="6">
    <source>
        <dbReference type="ARBA" id="ARBA00022777"/>
    </source>
</evidence>
<feature type="active site" evidence="10">
    <location>
        <position position="145"/>
    </location>
</feature>
<evidence type="ECO:0000259" key="11">
    <source>
        <dbReference type="Pfam" id="PF00288"/>
    </source>
</evidence>
<dbReference type="HAMAP" id="MF_00061">
    <property type="entry name" value="IspE"/>
    <property type="match status" value="1"/>
</dbReference>
<dbReference type="InterPro" id="IPR020568">
    <property type="entry name" value="Ribosomal_Su5_D2-typ_SF"/>
</dbReference>
<dbReference type="SUPFAM" id="SSF54211">
    <property type="entry name" value="Ribosomal protein S5 domain 2-like"/>
    <property type="match status" value="1"/>
</dbReference>
<dbReference type="Gene3D" id="3.30.70.890">
    <property type="entry name" value="GHMP kinase, C-terminal domain"/>
    <property type="match status" value="1"/>
</dbReference>
<dbReference type="NCBIfam" id="TIGR00154">
    <property type="entry name" value="ispE"/>
    <property type="match status" value="1"/>
</dbReference>
<comment type="similarity">
    <text evidence="1 10">Belongs to the GHMP kinase family. IspE subfamily.</text>
</comment>
<dbReference type="InterPro" id="IPR004424">
    <property type="entry name" value="IspE"/>
</dbReference>
<comment type="pathway">
    <text evidence="10">Isoprenoid biosynthesis; isopentenyl diphosphate biosynthesis via DXP pathway; isopentenyl diphosphate from 1-deoxy-D-xylulose 5-phosphate: step 3/6.</text>
</comment>
<dbReference type="Proteomes" id="UP000286680">
    <property type="component" value="Unassembled WGS sequence"/>
</dbReference>
<evidence type="ECO:0000313" key="13">
    <source>
        <dbReference type="EMBL" id="RUO44799.1"/>
    </source>
</evidence>
<dbReference type="Pfam" id="PF00288">
    <property type="entry name" value="GHMP_kinases_N"/>
    <property type="match status" value="1"/>
</dbReference>
<dbReference type="InterPro" id="IPR036554">
    <property type="entry name" value="GHMP_kinase_C_sf"/>
</dbReference>
<dbReference type="InterPro" id="IPR014721">
    <property type="entry name" value="Ribsml_uS5_D2-typ_fold_subgr"/>
</dbReference>
<keyword evidence="14" id="KW-1185">Reference proteome</keyword>
<dbReference type="InterPro" id="IPR013750">
    <property type="entry name" value="GHMP_kinase_C_dom"/>
</dbReference>
<protein>
    <recommendedName>
        <fullName evidence="3 10">4-diphosphocytidyl-2-C-methyl-D-erythritol kinase</fullName>
        <shortName evidence="10">CMK</shortName>
        <ecNumber evidence="2 10">2.7.1.148</ecNumber>
    </recommendedName>
    <alternativeName>
        <fullName evidence="9 10">4-(cytidine-5'-diphospho)-2-C-methyl-D-erythritol kinase</fullName>
    </alternativeName>
</protein>
<evidence type="ECO:0000313" key="14">
    <source>
        <dbReference type="Proteomes" id="UP000286680"/>
    </source>
</evidence>
<evidence type="ECO:0000256" key="4">
    <source>
        <dbReference type="ARBA" id="ARBA00022679"/>
    </source>
</evidence>
<dbReference type="AlphaFoldDB" id="A0AA94EG67"/>
<dbReference type="SUPFAM" id="SSF55060">
    <property type="entry name" value="GHMP Kinase, C-terminal domain"/>
    <property type="match status" value="1"/>
</dbReference>
<organism evidence="13 14">
    <name type="scientific">Idiomarina aquatica</name>
    <dbReference type="NCBI Taxonomy" id="1327752"/>
    <lineage>
        <taxon>Bacteria</taxon>
        <taxon>Pseudomonadati</taxon>
        <taxon>Pseudomonadota</taxon>
        <taxon>Gammaproteobacteria</taxon>
        <taxon>Alteromonadales</taxon>
        <taxon>Idiomarinaceae</taxon>
        <taxon>Idiomarina</taxon>
    </lineage>
</organism>
<feature type="binding site" evidence="10">
    <location>
        <begin position="103"/>
        <end position="113"/>
    </location>
    <ligand>
        <name>ATP</name>
        <dbReference type="ChEBI" id="CHEBI:30616"/>
    </ligand>
</feature>
<evidence type="ECO:0000256" key="2">
    <source>
        <dbReference type="ARBA" id="ARBA00012052"/>
    </source>
</evidence>
<evidence type="ECO:0000256" key="8">
    <source>
        <dbReference type="ARBA" id="ARBA00023229"/>
    </source>
</evidence>
<feature type="domain" description="GHMP kinase C-terminal" evidence="12">
    <location>
        <begin position="210"/>
        <end position="266"/>
    </location>
</feature>
<comment type="caution">
    <text evidence="13">The sequence shown here is derived from an EMBL/GenBank/DDBJ whole genome shotgun (WGS) entry which is preliminary data.</text>
</comment>
<proteinExistence type="inferred from homology"/>
<dbReference type="GO" id="GO:0005524">
    <property type="term" value="F:ATP binding"/>
    <property type="evidence" value="ECO:0007669"/>
    <property type="project" value="UniProtKB-UniRule"/>
</dbReference>
<keyword evidence="8 10" id="KW-0414">Isoprene biosynthesis</keyword>
<dbReference type="Gene3D" id="3.30.230.10">
    <property type="match status" value="1"/>
</dbReference>
<accession>A0AA94EG67</accession>
<keyword evidence="4 10" id="KW-0808">Transferase</keyword>
<dbReference type="PIRSF" id="PIRSF010376">
    <property type="entry name" value="IspE"/>
    <property type="match status" value="1"/>
</dbReference>
<dbReference type="GO" id="GO:0050515">
    <property type="term" value="F:4-(cytidine 5'-diphospho)-2-C-methyl-D-erythritol kinase activity"/>
    <property type="evidence" value="ECO:0007669"/>
    <property type="project" value="UniProtKB-UniRule"/>
</dbReference>
<feature type="active site" evidence="10">
    <location>
        <position position="16"/>
    </location>
</feature>
<reference evidence="14" key="1">
    <citation type="journal article" date="2018" name="Front. Microbiol.">
        <title>Genome-Based Analysis Reveals the Taxonomy and Diversity of the Family Idiomarinaceae.</title>
        <authorList>
            <person name="Liu Y."/>
            <person name="Lai Q."/>
            <person name="Shao Z."/>
        </authorList>
    </citation>
    <scope>NUCLEOTIDE SEQUENCE [LARGE SCALE GENOMIC DNA]</scope>
    <source>
        <strain evidence="14">SN-14</strain>
    </source>
</reference>
<name>A0AA94EG67_9GAMM</name>
<dbReference type="PANTHER" id="PTHR43527">
    <property type="entry name" value="4-DIPHOSPHOCYTIDYL-2-C-METHYL-D-ERYTHRITOL KINASE, CHLOROPLASTIC"/>
    <property type="match status" value="1"/>
</dbReference>
<evidence type="ECO:0000256" key="1">
    <source>
        <dbReference type="ARBA" id="ARBA00009684"/>
    </source>
</evidence>
<gene>
    <name evidence="10" type="primary">ispE</name>
    <name evidence="13" type="ORF">CWE23_01805</name>
</gene>
<dbReference type="PANTHER" id="PTHR43527:SF2">
    <property type="entry name" value="4-DIPHOSPHOCYTIDYL-2-C-METHYL-D-ERYTHRITOL KINASE, CHLOROPLASTIC"/>
    <property type="match status" value="1"/>
</dbReference>
<comment type="function">
    <text evidence="10">Catalyzes the phosphorylation of the position 2 hydroxy group of 4-diphosphocytidyl-2C-methyl-D-erythritol.</text>
</comment>
<evidence type="ECO:0000259" key="12">
    <source>
        <dbReference type="Pfam" id="PF08544"/>
    </source>
</evidence>
<dbReference type="InterPro" id="IPR006204">
    <property type="entry name" value="GHMP_kinase_N_dom"/>
</dbReference>
<comment type="catalytic activity">
    <reaction evidence="10">
        <text>4-CDP-2-C-methyl-D-erythritol + ATP = 4-CDP-2-C-methyl-D-erythritol 2-phosphate + ADP + H(+)</text>
        <dbReference type="Rhea" id="RHEA:18437"/>
        <dbReference type="ChEBI" id="CHEBI:15378"/>
        <dbReference type="ChEBI" id="CHEBI:30616"/>
        <dbReference type="ChEBI" id="CHEBI:57823"/>
        <dbReference type="ChEBI" id="CHEBI:57919"/>
        <dbReference type="ChEBI" id="CHEBI:456216"/>
        <dbReference type="EC" id="2.7.1.148"/>
    </reaction>
</comment>
<dbReference type="RefSeq" id="WP_105306056.1">
    <property type="nucleotide sequence ID" value="NZ_PIPS01000001.1"/>
</dbReference>
<dbReference type="EC" id="2.7.1.148" evidence="2 10"/>
<evidence type="ECO:0000256" key="9">
    <source>
        <dbReference type="ARBA" id="ARBA00032554"/>
    </source>
</evidence>
<evidence type="ECO:0000256" key="10">
    <source>
        <dbReference type="HAMAP-Rule" id="MF_00061"/>
    </source>
</evidence>
<keyword evidence="5 10" id="KW-0547">Nucleotide-binding</keyword>
<keyword evidence="7 10" id="KW-0067">ATP-binding</keyword>
<dbReference type="Pfam" id="PF08544">
    <property type="entry name" value="GHMP_kinases_C"/>
    <property type="match status" value="1"/>
</dbReference>
<dbReference type="EMBL" id="PIPS01000001">
    <property type="protein sequence ID" value="RUO44799.1"/>
    <property type="molecule type" value="Genomic_DNA"/>
</dbReference>
<evidence type="ECO:0000256" key="7">
    <source>
        <dbReference type="ARBA" id="ARBA00022840"/>
    </source>
</evidence>